<accession>A0A0D6N293</accession>
<comment type="subcellular location">
    <subcellularLocation>
        <location evidence="1">Membrane</location>
        <topology evidence="1">Multi-pass membrane protein</topology>
    </subcellularLocation>
</comment>
<gene>
    <name evidence="6" type="ORF">Abci_007_091</name>
    <name evidence="7" type="ORF">ACI01nite_18130</name>
</gene>
<evidence type="ECO:0000256" key="4">
    <source>
        <dbReference type="ARBA" id="ARBA00023136"/>
    </source>
</evidence>
<dbReference type="InterPro" id="IPR023380">
    <property type="entry name" value="DsbB-like_sf"/>
</dbReference>
<dbReference type="GO" id="GO:0015035">
    <property type="term" value="F:protein-disulfide reductase activity"/>
    <property type="evidence" value="ECO:0007669"/>
    <property type="project" value="InterPro"/>
</dbReference>
<feature type="transmembrane region" description="Helical" evidence="5">
    <location>
        <begin position="138"/>
        <end position="158"/>
    </location>
</feature>
<reference evidence="7 9" key="2">
    <citation type="submission" date="2019-07" db="EMBL/GenBank/DDBJ databases">
        <title>Whole genome shotgun sequence of Acetobacter cibinongensis NBRC 16605.</title>
        <authorList>
            <person name="Hosoyama A."/>
            <person name="Uohara A."/>
            <person name="Ohji S."/>
            <person name="Ichikawa N."/>
        </authorList>
    </citation>
    <scope>NUCLEOTIDE SEQUENCE [LARGE SCALE GENOMIC DNA]</scope>
    <source>
        <strain evidence="7 9">NBRC 16605</strain>
    </source>
</reference>
<evidence type="ECO:0000313" key="6">
    <source>
        <dbReference type="EMBL" id="GAN59688.1"/>
    </source>
</evidence>
<evidence type="ECO:0000256" key="1">
    <source>
        <dbReference type="ARBA" id="ARBA00004141"/>
    </source>
</evidence>
<dbReference type="Pfam" id="PF02600">
    <property type="entry name" value="DsbB"/>
    <property type="match status" value="1"/>
</dbReference>
<sequence length="171" mass="18686">MRAALAHRQIGVFLVVAGALALAVAWWVEHVLHIMPCELCLVERWPWRILILIGAVDILLPGLAGGPILWLSVPLLLASLGLAFCHAGVEWQWWPSPLPGCHAPQITGTTMAERLASMPLLPGKPCDYPTYLIPGLPLSMSVMGGLYAAAVLGVFLSMKNRARRAERRIFH</sequence>
<dbReference type="GO" id="GO:0016020">
    <property type="term" value="C:membrane"/>
    <property type="evidence" value="ECO:0007669"/>
    <property type="project" value="UniProtKB-SubCell"/>
</dbReference>
<evidence type="ECO:0000256" key="2">
    <source>
        <dbReference type="ARBA" id="ARBA00022692"/>
    </source>
</evidence>
<name>A0A0D6N293_9PROT</name>
<dbReference type="GO" id="GO:0006457">
    <property type="term" value="P:protein folding"/>
    <property type="evidence" value="ECO:0007669"/>
    <property type="project" value="InterPro"/>
</dbReference>
<evidence type="ECO:0000313" key="8">
    <source>
        <dbReference type="Proteomes" id="UP000032671"/>
    </source>
</evidence>
<protein>
    <submittedName>
        <fullName evidence="6">Disulfide bond formation protein B</fullName>
    </submittedName>
    <submittedName>
        <fullName evidence="7">Disulfide bond formation protein DsbB</fullName>
    </submittedName>
</protein>
<evidence type="ECO:0000313" key="7">
    <source>
        <dbReference type="EMBL" id="GEL59211.1"/>
    </source>
</evidence>
<comment type="caution">
    <text evidence="6">The sequence shown here is derived from an EMBL/GenBank/DDBJ whole genome shotgun (WGS) entry which is preliminary data.</text>
</comment>
<keyword evidence="4 5" id="KW-0472">Membrane</keyword>
<proteinExistence type="predicted"/>
<dbReference type="Proteomes" id="UP000032671">
    <property type="component" value="Unassembled WGS sequence"/>
</dbReference>
<keyword evidence="3 5" id="KW-1133">Transmembrane helix</keyword>
<evidence type="ECO:0000256" key="5">
    <source>
        <dbReference type="SAM" id="Phobius"/>
    </source>
</evidence>
<keyword evidence="2 5" id="KW-0812">Transmembrane</keyword>
<dbReference type="AlphaFoldDB" id="A0A0D6N293"/>
<evidence type="ECO:0000256" key="3">
    <source>
        <dbReference type="ARBA" id="ARBA00022989"/>
    </source>
</evidence>
<dbReference type="Proteomes" id="UP000321891">
    <property type="component" value="Unassembled WGS sequence"/>
</dbReference>
<dbReference type="EMBL" id="BAMV01000007">
    <property type="protein sequence ID" value="GAN59688.1"/>
    <property type="molecule type" value="Genomic_DNA"/>
</dbReference>
<feature type="transmembrane region" description="Helical" evidence="5">
    <location>
        <begin position="12"/>
        <end position="33"/>
    </location>
</feature>
<dbReference type="STRING" id="1231339.Abci_007_091"/>
<organism evidence="6 8">
    <name type="scientific">Acetobacter cibinongensis</name>
    <dbReference type="NCBI Taxonomy" id="146475"/>
    <lineage>
        <taxon>Bacteria</taxon>
        <taxon>Pseudomonadati</taxon>
        <taxon>Pseudomonadota</taxon>
        <taxon>Alphaproteobacteria</taxon>
        <taxon>Acetobacterales</taxon>
        <taxon>Acetobacteraceae</taxon>
        <taxon>Acetobacter</taxon>
    </lineage>
</organism>
<feature type="transmembrane region" description="Helical" evidence="5">
    <location>
        <begin position="45"/>
        <end position="63"/>
    </location>
</feature>
<dbReference type="Gene3D" id="1.20.1550.10">
    <property type="entry name" value="DsbB-like"/>
    <property type="match status" value="1"/>
</dbReference>
<evidence type="ECO:0000313" key="9">
    <source>
        <dbReference type="Proteomes" id="UP000321891"/>
    </source>
</evidence>
<dbReference type="EMBL" id="BJVU01000007">
    <property type="protein sequence ID" value="GEL59211.1"/>
    <property type="molecule type" value="Genomic_DNA"/>
</dbReference>
<keyword evidence="9" id="KW-1185">Reference proteome</keyword>
<dbReference type="InterPro" id="IPR003752">
    <property type="entry name" value="DiS_bond_form_DsbB/BdbC"/>
</dbReference>
<reference evidence="6 8" key="1">
    <citation type="submission" date="2012-11" db="EMBL/GenBank/DDBJ databases">
        <title>Whole genome sequence of Acetobacter cibinongensis 4H-1.</title>
        <authorList>
            <person name="Azuma Y."/>
            <person name="Higashiura N."/>
            <person name="Hirakawa H."/>
            <person name="Matsushita K."/>
        </authorList>
    </citation>
    <scope>NUCLEOTIDE SEQUENCE [LARGE SCALE GENOMIC DNA]</scope>
    <source>
        <strain evidence="6 8">4H-1</strain>
    </source>
</reference>
<accession>A0A6N3SPG4</accession>
<dbReference type="RefSeq" id="WP_048837767.1">
    <property type="nucleotide sequence ID" value="NZ_BAMV01000007.1"/>
</dbReference>
<dbReference type="SUPFAM" id="SSF158442">
    <property type="entry name" value="DsbB-like"/>
    <property type="match status" value="1"/>
</dbReference>